<evidence type="ECO:0000313" key="6">
    <source>
        <dbReference type="EMBL" id="RKH74204.1"/>
    </source>
</evidence>
<dbReference type="Gene3D" id="3.40.50.1000">
    <property type="entry name" value="HAD superfamily/HAD-like"/>
    <property type="match status" value="1"/>
</dbReference>
<comment type="similarity">
    <text evidence="2">Belongs to the HAD-like hydrolase superfamily. CbbY/CbbZ/Gph/YieH family.</text>
</comment>
<comment type="caution">
    <text evidence="6">The sequence shown here is derived from an EMBL/GenBank/DDBJ whole genome shotgun (WGS) entry which is preliminary data.</text>
</comment>
<dbReference type="GO" id="GO:0016787">
    <property type="term" value="F:hydrolase activity"/>
    <property type="evidence" value="ECO:0007669"/>
    <property type="project" value="UniProtKB-KW"/>
</dbReference>
<dbReference type="GO" id="GO:0046872">
    <property type="term" value="F:metal ion binding"/>
    <property type="evidence" value="ECO:0007669"/>
    <property type="project" value="UniProtKB-KW"/>
</dbReference>
<evidence type="ECO:0000256" key="1">
    <source>
        <dbReference type="ARBA" id="ARBA00001946"/>
    </source>
</evidence>
<dbReference type="Pfam" id="PF00702">
    <property type="entry name" value="Hydrolase"/>
    <property type="match status" value="1"/>
</dbReference>
<evidence type="ECO:0000256" key="5">
    <source>
        <dbReference type="ARBA" id="ARBA00023277"/>
    </source>
</evidence>
<evidence type="ECO:0000256" key="3">
    <source>
        <dbReference type="ARBA" id="ARBA00022723"/>
    </source>
</evidence>
<dbReference type="PANTHER" id="PTHR46193:SF18">
    <property type="entry name" value="HEXITOL PHOSPHATASE B"/>
    <property type="match status" value="1"/>
</dbReference>
<keyword evidence="5" id="KW-0119">Carbohydrate metabolism</keyword>
<keyword evidence="3" id="KW-0479">Metal-binding</keyword>
<proteinExistence type="inferred from homology"/>
<keyword evidence="4" id="KW-0460">Magnesium</keyword>
<name>A0A3A8RFF6_9BACT</name>
<gene>
    <name evidence="6" type="ORF">D7W81_02520</name>
</gene>
<comment type="cofactor">
    <cofactor evidence="1">
        <name>Mg(2+)</name>
        <dbReference type="ChEBI" id="CHEBI:18420"/>
    </cofactor>
</comment>
<dbReference type="InterPro" id="IPR006439">
    <property type="entry name" value="HAD-SF_hydro_IA"/>
</dbReference>
<dbReference type="Gene3D" id="1.10.150.240">
    <property type="entry name" value="Putative phosphatase, domain 2"/>
    <property type="match status" value="1"/>
</dbReference>
<accession>A0A3A8RFF6</accession>
<dbReference type="InterPro" id="IPR023214">
    <property type="entry name" value="HAD_sf"/>
</dbReference>
<evidence type="ECO:0000256" key="4">
    <source>
        <dbReference type="ARBA" id="ARBA00022842"/>
    </source>
</evidence>
<keyword evidence="7" id="KW-1185">Reference proteome</keyword>
<dbReference type="SUPFAM" id="SSF56784">
    <property type="entry name" value="HAD-like"/>
    <property type="match status" value="2"/>
</dbReference>
<dbReference type="PANTHER" id="PTHR46193">
    <property type="entry name" value="6-PHOSPHOGLUCONATE PHOSPHATASE"/>
    <property type="match status" value="1"/>
</dbReference>
<dbReference type="InterPro" id="IPR036412">
    <property type="entry name" value="HAD-like_sf"/>
</dbReference>
<dbReference type="OrthoDB" id="414934at2"/>
<organism evidence="6 7">
    <name type="scientific">Corallococcus aberystwythensis</name>
    <dbReference type="NCBI Taxonomy" id="2316722"/>
    <lineage>
        <taxon>Bacteria</taxon>
        <taxon>Pseudomonadati</taxon>
        <taxon>Myxococcota</taxon>
        <taxon>Myxococcia</taxon>
        <taxon>Myxococcales</taxon>
        <taxon>Cystobacterineae</taxon>
        <taxon>Myxococcaceae</taxon>
        <taxon>Corallococcus</taxon>
    </lineage>
</organism>
<dbReference type="Proteomes" id="UP000267003">
    <property type="component" value="Unassembled WGS sequence"/>
</dbReference>
<dbReference type="InterPro" id="IPR051600">
    <property type="entry name" value="Beta-PGM-like"/>
</dbReference>
<dbReference type="AlphaFoldDB" id="A0A3A8RFF6"/>
<sequence length="275" mass="29914">MGNASPEVQRFARHVTRTNEEEGFAHAVDTFILGQPPLARTKLGLPPRTRACLFGLDGVLTQTSSLHARAWKQLCDYYLRQRALSSGQPFIPFDLVRDYSRYFDGKPSQEGIHAFLDARGIELPESTVHALNDRKAALLAEVLQQERVETYEGAVRYVQAARAAGLRTAAVSESRHCAGMLQSAGIQDLFDARLDATLPPELYVTAARTLGVSCEETAVFEDTPAGVAAARAAHFAYVVGVDRLGQPAELRRHGADIVVADPAALLDQEVSTSRG</sequence>
<evidence type="ECO:0000256" key="2">
    <source>
        <dbReference type="ARBA" id="ARBA00006171"/>
    </source>
</evidence>
<dbReference type="InterPro" id="IPR023198">
    <property type="entry name" value="PGP-like_dom2"/>
</dbReference>
<reference evidence="7" key="1">
    <citation type="submission" date="2018-09" db="EMBL/GenBank/DDBJ databases">
        <authorList>
            <person name="Livingstone P.G."/>
            <person name="Whitworth D.E."/>
        </authorList>
    </citation>
    <scope>NUCLEOTIDE SEQUENCE [LARGE SCALE GENOMIC DNA]</scope>
    <source>
        <strain evidence="7">AB050A</strain>
    </source>
</reference>
<dbReference type="EMBL" id="RAWK01000009">
    <property type="protein sequence ID" value="RKH74204.1"/>
    <property type="molecule type" value="Genomic_DNA"/>
</dbReference>
<keyword evidence="6" id="KW-0378">Hydrolase</keyword>
<evidence type="ECO:0000313" key="7">
    <source>
        <dbReference type="Proteomes" id="UP000267003"/>
    </source>
</evidence>
<dbReference type="NCBIfam" id="TIGR01509">
    <property type="entry name" value="HAD-SF-IA-v3"/>
    <property type="match status" value="1"/>
</dbReference>
<protein>
    <submittedName>
        <fullName evidence="6">HAD family hydrolase</fullName>
    </submittedName>
</protein>